<keyword evidence="2" id="KW-1185">Reference proteome</keyword>
<dbReference type="AlphaFoldDB" id="A0A8C6YJ39"/>
<dbReference type="Proteomes" id="UP000694420">
    <property type="component" value="Unplaced"/>
</dbReference>
<sequence>MEEYEDERTVWRILHSVNGICKSLRATGILFEEGRVRIFQEAYWEPLPKMYCGCWHERRNKTENKQRKNKLANSWLWVVFLQMRSRSSLSLTEIPQWKNE</sequence>
<reference evidence="1" key="2">
    <citation type="submission" date="2025-09" db="UniProtKB">
        <authorList>
            <consortium name="Ensembl"/>
        </authorList>
    </citation>
    <scope>IDENTIFICATION</scope>
</reference>
<accession>A0A8C6YJ39</accession>
<name>A0A8C6YJ39_NOTPE</name>
<reference evidence="1" key="1">
    <citation type="submission" date="2025-08" db="UniProtKB">
        <authorList>
            <consortium name="Ensembl"/>
        </authorList>
    </citation>
    <scope>IDENTIFICATION</scope>
</reference>
<evidence type="ECO:0000313" key="2">
    <source>
        <dbReference type="Proteomes" id="UP000694420"/>
    </source>
</evidence>
<dbReference type="Ensembl" id="ENSNPET00000000244.1">
    <property type="protein sequence ID" value="ENSNPEP00000000237.1"/>
    <property type="gene ID" value="ENSNPEG00000000227.1"/>
</dbReference>
<protein>
    <submittedName>
        <fullName evidence="1">Uncharacterized protein</fullName>
    </submittedName>
</protein>
<evidence type="ECO:0000313" key="1">
    <source>
        <dbReference type="Ensembl" id="ENSNPEP00000000237.1"/>
    </source>
</evidence>
<organism evidence="1 2">
    <name type="scientific">Nothoprocta perdicaria</name>
    <name type="common">Chilean tinamou</name>
    <name type="synonym">Crypturus perdicarius</name>
    <dbReference type="NCBI Taxonomy" id="30464"/>
    <lineage>
        <taxon>Eukaryota</taxon>
        <taxon>Metazoa</taxon>
        <taxon>Chordata</taxon>
        <taxon>Craniata</taxon>
        <taxon>Vertebrata</taxon>
        <taxon>Euteleostomi</taxon>
        <taxon>Archelosauria</taxon>
        <taxon>Archosauria</taxon>
        <taxon>Dinosauria</taxon>
        <taxon>Saurischia</taxon>
        <taxon>Theropoda</taxon>
        <taxon>Coelurosauria</taxon>
        <taxon>Aves</taxon>
        <taxon>Palaeognathae</taxon>
        <taxon>Tinamiformes</taxon>
        <taxon>Tinamidae</taxon>
        <taxon>Nothoprocta</taxon>
    </lineage>
</organism>
<proteinExistence type="predicted"/>